<feature type="region of interest" description="Disordered" evidence="1">
    <location>
        <begin position="1"/>
        <end position="39"/>
    </location>
</feature>
<protein>
    <submittedName>
        <fullName evidence="2">Uncharacterized protein</fullName>
    </submittedName>
</protein>
<keyword evidence="3" id="KW-1185">Reference proteome</keyword>
<sequence>MMGRSCNGDGAMGRPSRRRGEASVAAASDDGGRRQRRGGVAAAMAVVSAVGKQPRRCVHPGGGPQRHVATLASCCRAWRQWPAAAVGRRICCGAQRRWSAVAPGNARQQGAAERRWSPGGAAEREEQEVEKVGKRDISPPFSSTKSEKTLLYSAVLYTANEIKEIVSGQEMCMLLIRKGASMADTNSTTQGLAFWFVEGRKCNGLSLIAYEVYEILSLDYLSGLGCIMQMLLQAHGLIGASEDKVKLALAPSIPALKLGPGNKLSPNIKVPAASAPAPSPTPMLGYGGGKKLEFEVGGGRIRMDMSTNPWALSDFFLLSWKLAVSSISLCCSSPCTNLSKYSSILITATPWRCSLRKMGSLLYTSTVSAICCRLLRSCSSTETENFMPQLGSELPDASTLVQYLLLGSTHATENHCGLSSDDLRPRPRAEITQNSTNVFAICVRKTEELVGW</sequence>
<proteinExistence type="predicted"/>
<evidence type="ECO:0000256" key="1">
    <source>
        <dbReference type="SAM" id="MobiDB-lite"/>
    </source>
</evidence>
<organism evidence="2 3">
    <name type="scientific">Paspalum notatum var. saurae</name>
    <dbReference type="NCBI Taxonomy" id="547442"/>
    <lineage>
        <taxon>Eukaryota</taxon>
        <taxon>Viridiplantae</taxon>
        <taxon>Streptophyta</taxon>
        <taxon>Embryophyta</taxon>
        <taxon>Tracheophyta</taxon>
        <taxon>Spermatophyta</taxon>
        <taxon>Magnoliopsida</taxon>
        <taxon>Liliopsida</taxon>
        <taxon>Poales</taxon>
        <taxon>Poaceae</taxon>
        <taxon>PACMAD clade</taxon>
        <taxon>Panicoideae</taxon>
        <taxon>Andropogonodae</taxon>
        <taxon>Paspaleae</taxon>
        <taxon>Paspalinae</taxon>
        <taxon>Paspalum</taxon>
    </lineage>
</organism>
<feature type="region of interest" description="Disordered" evidence="1">
    <location>
        <begin position="102"/>
        <end position="140"/>
    </location>
</feature>
<dbReference type="AlphaFoldDB" id="A0AAQ3TAS8"/>
<accession>A0AAQ3TAS8</accession>
<reference evidence="2 3" key="1">
    <citation type="submission" date="2024-02" db="EMBL/GenBank/DDBJ databases">
        <title>High-quality chromosome-scale genome assembly of Pensacola bahiagrass (Paspalum notatum Flugge var. saurae).</title>
        <authorList>
            <person name="Vega J.M."/>
            <person name="Podio M."/>
            <person name="Orjuela J."/>
            <person name="Siena L.A."/>
            <person name="Pessino S.C."/>
            <person name="Combes M.C."/>
            <person name="Mariac C."/>
            <person name="Albertini E."/>
            <person name="Pupilli F."/>
            <person name="Ortiz J.P.A."/>
            <person name="Leblanc O."/>
        </authorList>
    </citation>
    <scope>NUCLEOTIDE SEQUENCE [LARGE SCALE GENOMIC DNA]</scope>
    <source>
        <strain evidence="2">R1</strain>
        <tissue evidence="2">Leaf</tissue>
    </source>
</reference>
<evidence type="ECO:0000313" key="2">
    <source>
        <dbReference type="EMBL" id="WVZ68409.1"/>
    </source>
</evidence>
<dbReference type="Proteomes" id="UP001341281">
    <property type="component" value="Chromosome 04"/>
</dbReference>
<gene>
    <name evidence="2" type="ORF">U9M48_017351</name>
</gene>
<dbReference type="EMBL" id="CP144748">
    <property type="protein sequence ID" value="WVZ68409.1"/>
    <property type="molecule type" value="Genomic_DNA"/>
</dbReference>
<name>A0AAQ3TAS8_PASNO</name>
<evidence type="ECO:0000313" key="3">
    <source>
        <dbReference type="Proteomes" id="UP001341281"/>
    </source>
</evidence>